<dbReference type="PANTHER" id="PTHR30419">
    <property type="entry name" value="HTH-TYPE TRANSCRIPTIONAL REGULATOR YBHD"/>
    <property type="match status" value="1"/>
</dbReference>
<name>A0A934Q1I7_9BURK</name>
<keyword evidence="2" id="KW-0805">Transcription regulation</keyword>
<evidence type="ECO:0000256" key="2">
    <source>
        <dbReference type="ARBA" id="ARBA00023015"/>
    </source>
</evidence>
<dbReference type="GO" id="GO:0003700">
    <property type="term" value="F:DNA-binding transcription factor activity"/>
    <property type="evidence" value="ECO:0007669"/>
    <property type="project" value="InterPro"/>
</dbReference>
<evidence type="ECO:0000259" key="5">
    <source>
        <dbReference type="PROSITE" id="PS50931"/>
    </source>
</evidence>
<gene>
    <name evidence="6" type="ORF">I8E28_08155</name>
</gene>
<dbReference type="InterPro" id="IPR036388">
    <property type="entry name" value="WH-like_DNA-bd_sf"/>
</dbReference>
<reference evidence="6" key="1">
    <citation type="submission" date="2020-12" db="EMBL/GenBank/DDBJ databases">
        <title>Ramlibacter sp. nov., isolated from a freshwater alga, Cryptomonas.</title>
        <authorList>
            <person name="Kim H.M."/>
            <person name="Jeon C.O."/>
        </authorList>
    </citation>
    <scope>NUCLEOTIDE SEQUENCE</scope>
    <source>
        <strain evidence="6">CrO1</strain>
    </source>
</reference>
<protein>
    <submittedName>
        <fullName evidence="6">LysR family transcriptional regulator</fullName>
    </submittedName>
</protein>
<dbReference type="Gene3D" id="3.40.190.290">
    <property type="match status" value="1"/>
</dbReference>
<keyword evidence="4" id="KW-0804">Transcription</keyword>
<dbReference type="GO" id="GO:0005829">
    <property type="term" value="C:cytosol"/>
    <property type="evidence" value="ECO:0007669"/>
    <property type="project" value="TreeGrafter"/>
</dbReference>
<proteinExistence type="inferred from homology"/>
<dbReference type="SUPFAM" id="SSF53850">
    <property type="entry name" value="Periplasmic binding protein-like II"/>
    <property type="match status" value="1"/>
</dbReference>
<evidence type="ECO:0000313" key="6">
    <source>
        <dbReference type="EMBL" id="MBK0392562.1"/>
    </source>
</evidence>
<evidence type="ECO:0000256" key="3">
    <source>
        <dbReference type="ARBA" id="ARBA00023125"/>
    </source>
</evidence>
<keyword evidence="3" id="KW-0238">DNA-binding</keyword>
<sequence>MRYDLVDLRLFLNVGETLNLTRAAEKSFLSLPAASARIKQLEDAFQAPLLVRQPKGVQLTPAGETLLAHAREIFRSLECMHSDLFPYAKGIKGRIRVLANTTATNSFLPEALSRFLGDNPDIDVELEEQLSAEIVSLVTSGAADLGIVAGDVSTAGLEATPLFIDELVLITPPEHALARQADVPLDAIVDSYPFVGLNQSSAIQSFLDQAARRVNKRISLRVQLGSFDAVCRMVAAGVGLAIVPRTCAQRFAGPLGLRLIPLQDTWARREIRLVKRAGRDLPQFGELLIRYLRDAAADETRNPG</sequence>
<dbReference type="PROSITE" id="PS50931">
    <property type="entry name" value="HTH_LYSR"/>
    <property type="match status" value="1"/>
</dbReference>
<dbReference type="InterPro" id="IPR050950">
    <property type="entry name" value="HTH-type_LysR_regulators"/>
</dbReference>
<dbReference type="CDD" id="cd08421">
    <property type="entry name" value="PBP2_LTTR_like_1"/>
    <property type="match status" value="1"/>
</dbReference>
<evidence type="ECO:0000256" key="4">
    <source>
        <dbReference type="ARBA" id="ARBA00023163"/>
    </source>
</evidence>
<dbReference type="SUPFAM" id="SSF46785">
    <property type="entry name" value="Winged helix' DNA-binding domain"/>
    <property type="match status" value="1"/>
</dbReference>
<dbReference type="InterPro" id="IPR005119">
    <property type="entry name" value="LysR_subst-bd"/>
</dbReference>
<dbReference type="InterPro" id="IPR036390">
    <property type="entry name" value="WH_DNA-bd_sf"/>
</dbReference>
<dbReference type="InterPro" id="IPR000847">
    <property type="entry name" value="LysR_HTH_N"/>
</dbReference>
<dbReference type="Proteomes" id="UP000617041">
    <property type="component" value="Unassembled WGS sequence"/>
</dbReference>
<dbReference type="AlphaFoldDB" id="A0A934Q1I7"/>
<comment type="similarity">
    <text evidence="1">Belongs to the LysR transcriptional regulatory family.</text>
</comment>
<accession>A0A934Q1I7</accession>
<dbReference type="EMBL" id="JAEDAO010000001">
    <property type="protein sequence ID" value="MBK0392562.1"/>
    <property type="molecule type" value="Genomic_DNA"/>
</dbReference>
<dbReference type="GO" id="GO:0003677">
    <property type="term" value="F:DNA binding"/>
    <property type="evidence" value="ECO:0007669"/>
    <property type="project" value="UniProtKB-KW"/>
</dbReference>
<dbReference type="Pfam" id="PF00126">
    <property type="entry name" value="HTH_1"/>
    <property type="match status" value="1"/>
</dbReference>
<dbReference type="RefSeq" id="WP_200787492.1">
    <property type="nucleotide sequence ID" value="NZ_JAEDAO010000001.1"/>
</dbReference>
<dbReference type="Gene3D" id="1.10.10.10">
    <property type="entry name" value="Winged helix-like DNA-binding domain superfamily/Winged helix DNA-binding domain"/>
    <property type="match status" value="1"/>
</dbReference>
<evidence type="ECO:0000313" key="7">
    <source>
        <dbReference type="Proteomes" id="UP000617041"/>
    </source>
</evidence>
<organism evidence="6 7">
    <name type="scientific">Ramlibacter algicola</name>
    <dbReference type="NCBI Taxonomy" id="2795217"/>
    <lineage>
        <taxon>Bacteria</taxon>
        <taxon>Pseudomonadati</taxon>
        <taxon>Pseudomonadota</taxon>
        <taxon>Betaproteobacteria</taxon>
        <taxon>Burkholderiales</taxon>
        <taxon>Comamonadaceae</taxon>
        <taxon>Ramlibacter</taxon>
    </lineage>
</organism>
<dbReference type="FunFam" id="1.10.10.10:FF:000001">
    <property type="entry name" value="LysR family transcriptional regulator"/>
    <property type="match status" value="1"/>
</dbReference>
<feature type="domain" description="HTH lysR-type" evidence="5">
    <location>
        <begin position="1"/>
        <end position="60"/>
    </location>
</feature>
<keyword evidence="7" id="KW-1185">Reference proteome</keyword>
<dbReference type="Pfam" id="PF03466">
    <property type="entry name" value="LysR_substrate"/>
    <property type="match status" value="1"/>
</dbReference>
<dbReference type="PANTHER" id="PTHR30419:SF2">
    <property type="entry name" value="LYSR FAMILY TRANSCRIPTIONAL REGULATOR"/>
    <property type="match status" value="1"/>
</dbReference>
<evidence type="ECO:0000256" key="1">
    <source>
        <dbReference type="ARBA" id="ARBA00009437"/>
    </source>
</evidence>
<comment type="caution">
    <text evidence="6">The sequence shown here is derived from an EMBL/GenBank/DDBJ whole genome shotgun (WGS) entry which is preliminary data.</text>
</comment>